<protein>
    <submittedName>
        <fullName evidence="1">Uncharacterized protein</fullName>
    </submittedName>
</protein>
<gene>
    <name evidence="1" type="ORF">PISMIDRAFT_22892</name>
</gene>
<dbReference type="InterPro" id="IPR012341">
    <property type="entry name" value="6hp_glycosidase-like_sf"/>
</dbReference>
<reference evidence="1 2" key="1">
    <citation type="submission" date="2014-04" db="EMBL/GenBank/DDBJ databases">
        <authorList>
            <consortium name="DOE Joint Genome Institute"/>
            <person name="Kuo A."/>
            <person name="Kohler A."/>
            <person name="Costa M.D."/>
            <person name="Nagy L.G."/>
            <person name="Floudas D."/>
            <person name="Copeland A."/>
            <person name="Barry K.W."/>
            <person name="Cichocki N."/>
            <person name="Veneault-Fourrey C."/>
            <person name="LaButti K."/>
            <person name="Lindquist E.A."/>
            <person name="Lipzen A."/>
            <person name="Lundell T."/>
            <person name="Morin E."/>
            <person name="Murat C."/>
            <person name="Sun H."/>
            <person name="Tunlid A."/>
            <person name="Henrissat B."/>
            <person name="Grigoriev I.V."/>
            <person name="Hibbett D.S."/>
            <person name="Martin F."/>
            <person name="Nordberg H.P."/>
            <person name="Cantor M.N."/>
            <person name="Hua S.X."/>
        </authorList>
    </citation>
    <scope>NUCLEOTIDE SEQUENCE [LARGE SCALE GENOMIC DNA]</scope>
    <source>
        <strain evidence="1 2">441</strain>
    </source>
</reference>
<dbReference type="EMBL" id="KN833710">
    <property type="protein sequence ID" value="KIK25162.1"/>
    <property type="molecule type" value="Genomic_DNA"/>
</dbReference>
<reference evidence="2" key="2">
    <citation type="submission" date="2015-01" db="EMBL/GenBank/DDBJ databases">
        <title>Evolutionary Origins and Diversification of the Mycorrhizal Mutualists.</title>
        <authorList>
            <consortium name="DOE Joint Genome Institute"/>
            <consortium name="Mycorrhizal Genomics Consortium"/>
            <person name="Kohler A."/>
            <person name="Kuo A."/>
            <person name="Nagy L.G."/>
            <person name="Floudas D."/>
            <person name="Copeland A."/>
            <person name="Barry K.W."/>
            <person name="Cichocki N."/>
            <person name="Veneault-Fourrey C."/>
            <person name="LaButti K."/>
            <person name="Lindquist E.A."/>
            <person name="Lipzen A."/>
            <person name="Lundell T."/>
            <person name="Morin E."/>
            <person name="Murat C."/>
            <person name="Riley R."/>
            <person name="Ohm R."/>
            <person name="Sun H."/>
            <person name="Tunlid A."/>
            <person name="Henrissat B."/>
            <person name="Grigoriev I.V."/>
            <person name="Hibbett D.S."/>
            <person name="Martin F."/>
        </authorList>
    </citation>
    <scope>NUCLEOTIDE SEQUENCE [LARGE SCALE GENOMIC DNA]</scope>
    <source>
        <strain evidence="2">441</strain>
    </source>
</reference>
<dbReference type="Gene3D" id="1.50.10.10">
    <property type="match status" value="1"/>
</dbReference>
<sequence>MWLCNHSNTASNFGQPPAVVGRRKGKYLHILIITKDPAVDGHLTALTITAAGDGDAQVLGIDDDDGFLGDVGSHSDHFDLGAESYCTSLGDTPVPSTATPCSTVVLQTVNIPQLYSDPKTFVDKPTGESAQQVLADLAMFNLSTVTEGDLINFVENVFLGEGLEPEAAELTLR</sequence>
<dbReference type="Proteomes" id="UP000054018">
    <property type="component" value="Unassembled WGS sequence"/>
</dbReference>
<accession>A0A0C9ZSE4</accession>
<dbReference type="HOGENOM" id="CLU_1548223_0_0_1"/>
<evidence type="ECO:0000313" key="1">
    <source>
        <dbReference type="EMBL" id="KIK25162.1"/>
    </source>
</evidence>
<organism evidence="1 2">
    <name type="scientific">Pisolithus microcarpus 441</name>
    <dbReference type="NCBI Taxonomy" id="765257"/>
    <lineage>
        <taxon>Eukaryota</taxon>
        <taxon>Fungi</taxon>
        <taxon>Dikarya</taxon>
        <taxon>Basidiomycota</taxon>
        <taxon>Agaricomycotina</taxon>
        <taxon>Agaricomycetes</taxon>
        <taxon>Agaricomycetidae</taxon>
        <taxon>Boletales</taxon>
        <taxon>Sclerodermatineae</taxon>
        <taxon>Pisolithaceae</taxon>
        <taxon>Pisolithus</taxon>
    </lineage>
</organism>
<dbReference type="STRING" id="765257.A0A0C9ZSE4"/>
<keyword evidence="2" id="KW-1185">Reference proteome</keyword>
<dbReference type="AlphaFoldDB" id="A0A0C9ZSE4"/>
<proteinExistence type="predicted"/>
<dbReference type="OrthoDB" id="2691478at2759"/>
<name>A0A0C9ZSE4_9AGAM</name>
<evidence type="ECO:0000313" key="2">
    <source>
        <dbReference type="Proteomes" id="UP000054018"/>
    </source>
</evidence>
<dbReference type="GO" id="GO:0005975">
    <property type="term" value="P:carbohydrate metabolic process"/>
    <property type="evidence" value="ECO:0007669"/>
    <property type="project" value="InterPro"/>
</dbReference>